<feature type="transmembrane region" description="Helical" evidence="1">
    <location>
        <begin position="6"/>
        <end position="23"/>
    </location>
</feature>
<evidence type="ECO:0000313" key="3">
    <source>
        <dbReference type="Proteomes" id="UP000244906"/>
    </source>
</evidence>
<reference evidence="2 3" key="1">
    <citation type="submission" date="2018-04" db="EMBL/GenBank/DDBJ databases">
        <title>Thalassorhabdus spongiae gen. nov., sp. nov., isolated from a marine sponge in South-West Iceland.</title>
        <authorList>
            <person name="Knobloch S."/>
            <person name="Daussin A."/>
            <person name="Johannsson R."/>
            <person name="Marteinsson V.T."/>
        </authorList>
    </citation>
    <scope>NUCLEOTIDE SEQUENCE [LARGE SCALE GENOMIC DNA]</scope>
    <source>
        <strain evidence="2 3">Hp12</strain>
    </source>
</reference>
<proteinExistence type="predicted"/>
<keyword evidence="1" id="KW-1133">Transmembrane helix</keyword>
<organism evidence="2 3">
    <name type="scientific">Pelagibaculum spongiae</name>
    <dbReference type="NCBI Taxonomy" id="2080658"/>
    <lineage>
        <taxon>Bacteria</taxon>
        <taxon>Pseudomonadati</taxon>
        <taxon>Pseudomonadota</taxon>
        <taxon>Gammaproteobacteria</taxon>
        <taxon>Oceanospirillales</taxon>
        <taxon>Pelagibaculum</taxon>
    </lineage>
</organism>
<evidence type="ECO:0000313" key="2">
    <source>
        <dbReference type="EMBL" id="PVZ63437.1"/>
    </source>
</evidence>
<name>A0A2V1GRP2_9GAMM</name>
<keyword evidence="3" id="KW-1185">Reference proteome</keyword>
<dbReference type="EMBL" id="QDDL01000016">
    <property type="protein sequence ID" value="PVZ63437.1"/>
    <property type="molecule type" value="Genomic_DNA"/>
</dbReference>
<gene>
    <name evidence="2" type="ORF">DC094_21250</name>
</gene>
<sequence length="173" mass="19843">MPPIHWTFLLLVNLVMILLLYRYQRQAKRFRKAAVRLDQLPLPVLRLDLDQLQIEKFLSGGSQALICQIKKHPHIAEQILERNAFRSVNPAARKHWQGNLPLEQLLAKDQLAKLIECTSHNSKIPLDCLLPNQRQPSQPRPAHLYVSSLHPNRHLTAIVVPVADNMIDMAEIA</sequence>
<dbReference type="AlphaFoldDB" id="A0A2V1GRP2"/>
<protein>
    <submittedName>
        <fullName evidence="2">Uncharacterized protein</fullName>
    </submittedName>
</protein>
<keyword evidence="1" id="KW-0812">Transmembrane</keyword>
<keyword evidence="1" id="KW-0472">Membrane</keyword>
<dbReference type="Proteomes" id="UP000244906">
    <property type="component" value="Unassembled WGS sequence"/>
</dbReference>
<evidence type="ECO:0000256" key="1">
    <source>
        <dbReference type="SAM" id="Phobius"/>
    </source>
</evidence>
<dbReference type="RefSeq" id="WP_116689131.1">
    <property type="nucleotide sequence ID" value="NZ_CAWNYD010000016.1"/>
</dbReference>
<comment type="caution">
    <text evidence="2">The sequence shown here is derived from an EMBL/GenBank/DDBJ whole genome shotgun (WGS) entry which is preliminary data.</text>
</comment>
<accession>A0A2V1GRP2</accession>